<reference evidence="1 2" key="1">
    <citation type="journal article" date="2013" name="Genome Announc.">
        <title>Genome Sequence of Streptomyces violaceusniger Strain SPC6, a Halotolerant Streptomycete That Exhibits Rapid Growth and Development.</title>
        <authorList>
            <person name="Chen X."/>
            <person name="Zhang B."/>
            <person name="Zhang W."/>
            <person name="Wu X."/>
            <person name="Zhang M."/>
            <person name="Chen T."/>
            <person name="Liu G."/>
            <person name="Dyson P."/>
        </authorList>
    </citation>
    <scope>NUCLEOTIDE SEQUENCE [LARGE SCALE GENOMIC DNA]</scope>
    <source>
        <strain evidence="1 2">SPC6</strain>
    </source>
</reference>
<protein>
    <submittedName>
        <fullName evidence="1">Uncharacterized protein</fullName>
    </submittedName>
</protein>
<dbReference type="OrthoDB" id="4184981at2"/>
<dbReference type="EMBL" id="ASHX02000001">
    <property type="protein sequence ID" value="OEJ95955.1"/>
    <property type="molecule type" value="Genomic_DNA"/>
</dbReference>
<evidence type="ECO:0000313" key="2">
    <source>
        <dbReference type="Proteomes" id="UP000095329"/>
    </source>
</evidence>
<accession>A0A1D3DUF4</accession>
<dbReference type="STRING" id="1306406.J116_017205"/>
<dbReference type="AlphaFoldDB" id="A0A1D3DUF4"/>
<proteinExistence type="predicted"/>
<dbReference type="Proteomes" id="UP000095329">
    <property type="component" value="Unassembled WGS sequence"/>
</dbReference>
<evidence type="ECO:0000313" key="1">
    <source>
        <dbReference type="EMBL" id="OEJ95955.1"/>
    </source>
</evidence>
<sequence length="204" mass="22696">MHTTITPFALARWKPERTPGGLRQSGWTGTSPEFGEIRVVWPAPPHTRNVVVTEVSGPGLPTARFETRGLLSELVSKPTLNRATCRVDGRSVAMERHRWAVTHRGRALRMRYLGDDYRLMALGKRAYRLERLHDDEDPGVVVTAHQTGIGSGRRVTLRAAGRVLPADLALAALFAGVDRSVLTRRGAVRAGIKRMFSFWAETTY</sequence>
<dbReference type="RefSeq" id="WP_023588316.1">
    <property type="nucleotide sequence ID" value="NZ_ASHX02000001.1"/>
</dbReference>
<dbReference type="eggNOG" id="ENOG5031ERE">
    <property type="taxonomic scope" value="Bacteria"/>
</dbReference>
<organism evidence="1 2">
    <name type="scientific">Streptomyces thermolilacinus SPC6</name>
    <dbReference type="NCBI Taxonomy" id="1306406"/>
    <lineage>
        <taxon>Bacteria</taxon>
        <taxon>Bacillati</taxon>
        <taxon>Actinomycetota</taxon>
        <taxon>Actinomycetes</taxon>
        <taxon>Kitasatosporales</taxon>
        <taxon>Streptomycetaceae</taxon>
        <taxon>Streptomyces</taxon>
    </lineage>
</organism>
<comment type="caution">
    <text evidence="1">The sequence shown here is derived from an EMBL/GenBank/DDBJ whole genome shotgun (WGS) entry which is preliminary data.</text>
</comment>
<gene>
    <name evidence="1" type="ORF">J116_017205</name>
</gene>
<name>A0A1D3DUF4_9ACTN</name>
<keyword evidence="2" id="KW-1185">Reference proteome</keyword>